<dbReference type="Gene3D" id="3.50.7.10">
    <property type="entry name" value="GroEL"/>
    <property type="match status" value="1"/>
</dbReference>
<name>A0A9P5JWJ4_9AGAM</name>
<reference evidence="1" key="1">
    <citation type="submission" date="2019-10" db="EMBL/GenBank/DDBJ databases">
        <authorList>
            <consortium name="DOE Joint Genome Institute"/>
            <person name="Kuo A."/>
            <person name="Miyauchi S."/>
            <person name="Kiss E."/>
            <person name="Drula E."/>
            <person name="Kohler A."/>
            <person name="Sanchez-Garcia M."/>
            <person name="Andreopoulos B."/>
            <person name="Barry K.W."/>
            <person name="Bonito G."/>
            <person name="Buee M."/>
            <person name="Carver A."/>
            <person name="Chen C."/>
            <person name="Cichocki N."/>
            <person name="Clum A."/>
            <person name="Culley D."/>
            <person name="Crous P.W."/>
            <person name="Fauchery L."/>
            <person name="Girlanda M."/>
            <person name="Hayes R."/>
            <person name="Keri Z."/>
            <person name="LaButti K."/>
            <person name="Lipzen A."/>
            <person name="Lombard V."/>
            <person name="Magnuson J."/>
            <person name="Maillard F."/>
            <person name="Morin E."/>
            <person name="Murat C."/>
            <person name="Nolan M."/>
            <person name="Ohm R."/>
            <person name="Pangilinan J."/>
            <person name="Pereira M."/>
            <person name="Perotto S."/>
            <person name="Peter M."/>
            <person name="Riley R."/>
            <person name="Sitrit Y."/>
            <person name="Stielow B."/>
            <person name="Szollosi G."/>
            <person name="Zifcakova L."/>
            <person name="Stursova M."/>
            <person name="Spatafora J.W."/>
            <person name="Tedersoo L."/>
            <person name="Vaario L.-M."/>
            <person name="Yamada A."/>
            <person name="Yan M."/>
            <person name="Wang P."/>
            <person name="Xu J."/>
            <person name="Bruns T."/>
            <person name="Baldrian P."/>
            <person name="Vilgalys R."/>
            <person name="Henrissat B."/>
            <person name="Grigoriev I.V."/>
            <person name="Hibbett D."/>
            <person name="Nagy L.G."/>
            <person name="Martin F.M."/>
        </authorList>
    </citation>
    <scope>NUCLEOTIDE SEQUENCE</scope>
    <source>
        <strain evidence="1">Prilba</strain>
    </source>
</reference>
<dbReference type="AlphaFoldDB" id="A0A9P5JWJ4"/>
<comment type="caution">
    <text evidence="1">The sequence shown here is derived from an EMBL/GenBank/DDBJ whole genome shotgun (WGS) entry which is preliminary data.</text>
</comment>
<dbReference type="OrthoDB" id="1733909at2759"/>
<dbReference type="Proteomes" id="UP000759537">
    <property type="component" value="Unassembled WGS sequence"/>
</dbReference>
<organism evidence="1 2">
    <name type="scientific">Russula ochroleuca</name>
    <dbReference type="NCBI Taxonomy" id="152965"/>
    <lineage>
        <taxon>Eukaryota</taxon>
        <taxon>Fungi</taxon>
        <taxon>Dikarya</taxon>
        <taxon>Basidiomycota</taxon>
        <taxon>Agaricomycotina</taxon>
        <taxon>Agaricomycetes</taxon>
        <taxon>Russulales</taxon>
        <taxon>Russulaceae</taxon>
        <taxon>Russula</taxon>
    </lineage>
</organism>
<protein>
    <submittedName>
        <fullName evidence="1">Uncharacterized protein</fullName>
    </submittedName>
</protein>
<sequence length="64" mass="7218">SLETSALARRPLLFIPEDLDGEALAASILLRLHGWLHVADVKAPNFGDFVTNARHPFTTFFFFF</sequence>
<evidence type="ECO:0000313" key="1">
    <source>
        <dbReference type="EMBL" id="KAF8466090.1"/>
    </source>
</evidence>
<accession>A0A9P5JWJ4</accession>
<evidence type="ECO:0000313" key="2">
    <source>
        <dbReference type="Proteomes" id="UP000759537"/>
    </source>
</evidence>
<keyword evidence="2" id="KW-1185">Reference proteome</keyword>
<feature type="non-terminal residue" evidence="1">
    <location>
        <position position="1"/>
    </location>
</feature>
<dbReference type="InterPro" id="IPR027409">
    <property type="entry name" value="GroEL-like_apical_dom_sf"/>
</dbReference>
<proteinExistence type="predicted"/>
<dbReference type="SUPFAM" id="SSF52029">
    <property type="entry name" value="GroEL apical domain-like"/>
    <property type="match status" value="1"/>
</dbReference>
<gene>
    <name evidence="1" type="ORF">DFH94DRAFT_639399</name>
</gene>
<reference evidence="1" key="2">
    <citation type="journal article" date="2020" name="Nat. Commun.">
        <title>Large-scale genome sequencing of mycorrhizal fungi provides insights into the early evolution of symbiotic traits.</title>
        <authorList>
            <person name="Miyauchi S."/>
            <person name="Kiss E."/>
            <person name="Kuo A."/>
            <person name="Drula E."/>
            <person name="Kohler A."/>
            <person name="Sanchez-Garcia M."/>
            <person name="Morin E."/>
            <person name="Andreopoulos B."/>
            <person name="Barry K.W."/>
            <person name="Bonito G."/>
            <person name="Buee M."/>
            <person name="Carver A."/>
            <person name="Chen C."/>
            <person name="Cichocki N."/>
            <person name="Clum A."/>
            <person name="Culley D."/>
            <person name="Crous P.W."/>
            <person name="Fauchery L."/>
            <person name="Girlanda M."/>
            <person name="Hayes R.D."/>
            <person name="Keri Z."/>
            <person name="LaButti K."/>
            <person name="Lipzen A."/>
            <person name="Lombard V."/>
            <person name="Magnuson J."/>
            <person name="Maillard F."/>
            <person name="Murat C."/>
            <person name="Nolan M."/>
            <person name="Ohm R.A."/>
            <person name="Pangilinan J."/>
            <person name="Pereira M.F."/>
            <person name="Perotto S."/>
            <person name="Peter M."/>
            <person name="Pfister S."/>
            <person name="Riley R."/>
            <person name="Sitrit Y."/>
            <person name="Stielow J.B."/>
            <person name="Szollosi G."/>
            <person name="Zifcakova L."/>
            <person name="Stursova M."/>
            <person name="Spatafora J.W."/>
            <person name="Tedersoo L."/>
            <person name="Vaario L.M."/>
            <person name="Yamada A."/>
            <person name="Yan M."/>
            <person name="Wang P."/>
            <person name="Xu J."/>
            <person name="Bruns T."/>
            <person name="Baldrian P."/>
            <person name="Vilgalys R."/>
            <person name="Dunand C."/>
            <person name="Henrissat B."/>
            <person name="Grigoriev I.V."/>
            <person name="Hibbett D."/>
            <person name="Nagy L.G."/>
            <person name="Martin F.M."/>
        </authorList>
    </citation>
    <scope>NUCLEOTIDE SEQUENCE</scope>
    <source>
        <strain evidence="1">Prilba</strain>
    </source>
</reference>
<dbReference type="EMBL" id="WHVB01000043">
    <property type="protein sequence ID" value="KAF8466090.1"/>
    <property type="molecule type" value="Genomic_DNA"/>
</dbReference>